<keyword evidence="3" id="KW-1185">Reference proteome</keyword>
<reference evidence="2 3" key="1">
    <citation type="submission" date="2018-07" db="EMBL/GenBank/DDBJ databases">
        <title>a novel species of Sphingomonas isolated from the rhizosphere soil of Araceae plant.</title>
        <authorList>
            <person name="Zhiyong W."/>
            <person name="Qinglan Z."/>
            <person name="Zhiwei F."/>
            <person name="Ding X."/>
            <person name="Gejiao W."/>
            <person name="Shixue Z."/>
        </authorList>
    </citation>
    <scope>NUCLEOTIDE SEQUENCE [LARGE SCALE GENOMIC DNA]</scope>
    <source>
        <strain evidence="2 3">WZY 27</strain>
    </source>
</reference>
<dbReference type="PANTHER" id="PTHR18640">
    <property type="entry name" value="SOLUTE CARRIER FAMILY 10 MEMBER 7"/>
    <property type="match status" value="1"/>
</dbReference>
<proteinExistence type="predicted"/>
<keyword evidence="1" id="KW-0812">Transmembrane</keyword>
<dbReference type="GO" id="GO:0005886">
    <property type="term" value="C:plasma membrane"/>
    <property type="evidence" value="ECO:0007669"/>
    <property type="project" value="TreeGrafter"/>
</dbReference>
<feature type="transmembrane region" description="Helical" evidence="1">
    <location>
        <begin position="68"/>
        <end position="88"/>
    </location>
</feature>
<dbReference type="Proteomes" id="UP000253918">
    <property type="component" value="Unassembled WGS sequence"/>
</dbReference>
<comment type="caution">
    <text evidence="2">The sequence shown here is derived from an EMBL/GenBank/DDBJ whole genome shotgun (WGS) entry which is preliminary data.</text>
</comment>
<feature type="transmembrane region" description="Helical" evidence="1">
    <location>
        <begin position="127"/>
        <end position="149"/>
    </location>
</feature>
<dbReference type="EMBL" id="QQNB01000003">
    <property type="protein sequence ID" value="RDE04882.1"/>
    <property type="molecule type" value="Genomic_DNA"/>
</dbReference>
<feature type="transmembrane region" description="Helical" evidence="1">
    <location>
        <begin position="225"/>
        <end position="245"/>
    </location>
</feature>
<feature type="transmembrane region" description="Helical" evidence="1">
    <location>
        <begin position="200"/>
        <end position="219"/>
    </location>
</feature>
<evidence type="ECO:0000313" key="3">
    <source>
        <dbReference type="Proteomes" id="UP000253918"/>
    </source>
</evidence>
<dbReference type="PANTHER" id="PTHR18640:SF5">
    <property type="entry name" value="SODIUM_BILE ACID COTRANSPORTER 7"/>
    <property type="match status" value="1"/>
</dbReference>
<evidence type="ECO:0000313" key="2">
    <source>
        <dbReference type="EMBL" id="RDE04882.1"/>
    </source>
</evidence>
<protein>
    <submittedName>
        <fullName evidence="2">Bile acid:sodium symporter</fullName>
    </submittedName>
</protein>
<accession>A0A369VUY3</accession>
<dbReference type="RefSeq" id="WP_114688620.1">
    <property type="nucleotide sequence ID" value="NZ_QQNB01000003.1"/>
</dbReference>
<name>A0A369VUY3_9SPHN</name>
<keyword evidence="1" id="KW-0472">Membrane</keyword>
<evidence type="ECO:0000256" key="1">
    <source>
        <dbReference type="SAM" id="Phobius"/>
    </source>
</evidence>
<dbReference type="AlphaFoldDB" id="A0A369VUY3"/>
<dbReference type="OrthoDB" id="9792271at2"/>
<organism evidence="2 3">
    <name type="scientific">Sphingomonas aracearum</name>
    <dbReference type="NCBI Taxonomy" id="2283317"/>
    <lineage>
        <taxon>Bacteria</taxon>
        <taxon>Pseudomonadati</taxon>
        <taxon>Pseudomonadota</taxon>
        <taxon>Alphaproteobacteria</taxon>
        <taxon>Sphingomonadales</taxon>
        <taxon>Sphingomonadaceae</taxon>
        <taxon>Sphingomonas</taxon>
    </lineage>
</organism>
<keyword evidence="1" id="KW-1133">Transmembrane helix</keyword>
<feature type="transmembrane region" description="Helical" evidence="1">
    <location>
        <begin position="100"/>
        <end position="120"/>
    </location>
</feature>
<gene>
    <name evidence="2" type="ORF">DVW87_15055</name>
</gene>
<dbReference type="InterPro" id="IPR016833">
    <property type="entry name" value="Put_Na-Bile_cotransptr"/>
</dbReference>
<feature type="transmembrane region" description="Helical" evidence="1">
    <location>
        <begin position="169"/>
        <end position="188"/>
    </location>
</feature>
<dbReference type="InterPro" id="IPR038770">
    <property type="entry name" value="Na+/solute_symporter_sf"/>
</dbReference>
<dbReference type="Pfam" id="PF13593">
    <property type="entry name" value="SBF_like"/>
    <property type="match status" value="1"/>
</dbReference>
<sequence length="326" mass="34090">MKIDGFLLGMLGAVALALLFPQLGTANGPLHLGLVTAIGIGFVFFLHGAALAPAALKAGAANWRLHLLVHGSTFVLFPAIGFLLFRLAEPVASFEVRTGIFYLCALPSTISSSVAMTALGRGNVAGAIFDATLSGLIGMVVTPALVALVADAHGHMALLPAMLDIARTLLLPFVLGQVARAWIGGFITRNKAWTSRIDRLVILLIVFGAFSESTAAGVWTRTDPLVLAGVLVTVLALLFVVLALTRLAARLLGFSLPDEVAAVFCGSKKSLANGAPMAAILFGQSPSLGLIMLPVMLYHQAQLFVCTILARRYAAQAEAEALTPQP</sequence>
<dbReference type="PIRSF" id="PIRSF026166">
    <property type="entry name" value="UCP026166"/>
    <property type="match status" value="1"/>
</dbReference>
<feature type="transmembrane region" description="Helical" evidence="1">
    <location>
        <begin position="36"/>
        <end position="56"/>
    </location>
</feature>
<dbReference type="Gene3D" id="1.20.1530.20">
    <property type="match status" value="1"/>
</dbReference>